<name>A0A9X9JNE9_9CAUD</name>
<reference evidence="1" key="1">
    <citation type="submission" date="2022-07" db="EMBL/GenBank/DDBJ databases">
        <title>Comparative analysis of new lytic phages for the biological control of phytopathogenic Xanthomonas spp.</title>
        <authorList>
            <person name="Domingo-Calap M.L."/>
            <person name="Bernabeu-Gimeno M."/>
            <person name="Aure C.M."/>
            <person name="Marco-Noales E."/>
            <person name="Domingo-Calap P."/>
        </authorList>
    </citation>
    <scope>NUCLEOTIDE SEQUENCE</scope>
</reference>
<accession>A0A9X9JNE9</accession>
<keyword evidence="2" id="KW-1185">Reference proteome</keyword>
<evidence type="ECO:0000313" key="1">
    <source>
        <dbReference type="EMBL" id="UYA98834.1"/>
    </source>
</evidence>
<dbReference type="Proteomes" id="UP001164550">
    <property type="component" value="Segment"/>
</dbReference>
<protein>
    <submittedName>
        <fullName evidence="1">Uncharacterized protein</fullName>
    </submittedName>
</protein>
<proteinExistence type="predicted"/>
<gene>
    <name evidence="1" type="ORF">IVIADoCa7_8</name>
</gene>
<evidence type="ECO:0000313" key="2">
    <source>
        <dbReference type="Proteomes" id="UP001164550"/>
    </source>
</evidence>
<sequence length="37" mass="3822">MIHVFTTSQLLTLLSVAALFGAVIGLAIAAVVSHLKD</sequence>
<organism evidence="1 2">
    <name type="scientific">Xanthomonas phage vB_Xar_IVIA-DoCa7</name>
    <dbReference type="NCBI Taxonomy" id="2975534"/>
    <lineage>
        <taxon>Viruses</taxon>
        <taxon>Duplodnaviria</taxon>
        <taxon>Heunggongvirae</taxon>
        <taxon>Uroviricota</taxon>
        <taxon>Caudoviricetes</taxon>
        <taxon>Autographivirales</taxon>
        <taxon>Autonotataviridae</taxon>
        <taxon>Paternavirus</taxon>
        <taxon>Paternavirus doca7</taxon>
    </lineage>
</organism>
<dbReference type="EMBL" id="ON932081">
    <property type="protein sequence ID" value="UYA98834.1"/>
    <property type="molecule type" value="Genomic_DNA"/>
</dbReference>